<protein>
    <submittedName>
        <fullName evidence="5">Acyl-CoA dehydrogenase</fullName>
    </submittedName>
</protein>
<evidence type="ECO:0000259" key="4">
    <source>
        <dbReference type="Pfam" id="PF08028"/>
    </source>
</evidence>
<dbReference type="PANTHER" id="PTHR48083">
    <property type="entry name" value="MEDIUM-CHAIN SPECIFIC ACYL-COA DEHYDROGENASE, MITOCHONDRIAL-RELATED"/>
    <property type="match status" value="1"/>
</dbReference>
<evidence type="ECO:0000256" key="1">
    <source>
        <dbReference type="ARBA" id="ARBA00023002"/>
    </source>
</evidence>
<dbReference type="GO" id="GO:0016712">
    <property type="term" value="F:oxidoreductase activity, acting on paired donors, with incorporation or reduction of molecular oxygen, reduced flavin or flavoprotein as one donor, and incorporation of one atom of oxygen"/>
    <property type="evidence" value="ECO:0007669"/>
    <property type="project" value="TreeGrafter"/>
</dbReference>
<dbReference type="eggNOG" id="COG1960">
    <property type="taxonomic scope" value="Bacteria"/>
</dbReference>
<dbReference type="Proteomes" id="UP000025241">
    <property type="component" value="Chromosome I"/>
</dbReference>
<accession>A0A024HML2</accession>
<dbReference type="EMBL" id="HG322950">
    <property type="protein sequence ID" value="CDF85648.1"/>
    <property type="molecule type" value="Genomic_DNA"/>
</dbReference>
<dbReference type="InterPro" id="IPR036250">
    <property type="entry name" value="AcylCo_DH-like_C"/>
</dbReference>
<dbReference type="InterPro" id="IPR046373">
    <property type="entry name" value="Acyl-CoA_Oxase/DH_mid-dom_sf"/>
</dbReference>
<evidence type="ECO:0000313" key="6">
    <source>
        <dbReference type="Proteomes" id="UP000025241"/>
    </source>
</evidence>
<keyword evidence="6" id="KW-1185">Reference proteome</keyword>
<dbReference type="STRING" id="1301098.PKB_4323"/>
<feature type="domain" description="Acyl-CoA dehydrogenase/oxidase N-terminal" evidence="3">
    <location>
        <begin position="4"/>
        <end position="95"/>
    </location>
</feature>
<name>A0A024HML2_PSEKB</name>
<dbReference type="Gene3D" id="1.10.540.10">
    <property type="entry name" value="Acyl-CoA dehydrogenase/oxidase, N-terminal domain"/>
    <property type="match status" value="1"/>
</dbReference>
<comment type="similarity">
    <text evidence="2">Belongs to the HpaH/HsaA monooxygenase family.</text>
</comment>
<dbReference type="PATRIC" id="fig|1301098.3.peg.4328"/>
<reference evidence="5 6" key="2">
    <citation type="submission" date="2014-05" db="EMBL/GenBank/DDBJ databases">
        <title>Genome sequence of the 3-chlorobenzoate degrading bacterium Pseudomonas knackmussii B13 shows multiple evidence for horizontal gene transfer.</title>
        <authorList>
            <person name="Miyazaki R."/>
            <person name="Bertelli C."/>
            <person name="Falquet L."/>
            <person name="Robinson-Rechavi M."/>
            <person name="Gharib W."/>
            <person name="Roy S."/>
            <person name="Van der Meer J.R."/>
        </authorList>
    </citation>
    <scope>NUCLEOTIDE SEQUENCE [LARGE SCALE GENOMIC DNA]</scope>
    <source>
        <strain evidence="5 6">B13</strain>
    </source>
</reference>
<dbReference type="InterPro" id="IPR037069">
    <property type="entry name" value="AcylCoA_DH/ox_N_sf"/>
</dbReference>
<evidence type="ECO:0000256" key="2">
    <source>
        <dbReference type="ARBA" id="ARBA00049661"/>
    </source>
</evidence>
<dbReference type="InterPro" id="IPR009100">
    <property type="entry name" value="AcylCoA_DH/oxidase_NM_dom_sf"/>
</dbReference>
<keyword evidence="1" id="KW-0560">Oxidoreductase</keyword>
<reference evidence="5 6" key="1">
    <citation type="submission" date="2013-03" db="EMBL/GenBank/DDBJ databases">
        <authorList>
            <person name="Linke B."/>
        </authorList>
    </citation>
    <scope>NUCLEOTIDE SEQUENCE [LARGE SCALE GENOMIC DNA]</scope>
    <source>
        <strain evidence="5 6">B13</strain>
    </source>
</reference>
<dbReference type="InterPro" id="IPR013107">
    <property type="entry name" value="Acyl-CoA_DH_C"/>
</dbReference>
<dbReference type="GO" id="GO:0033539">
    <property type="term" value="P:fatty acid beta-oxidation using acyl-CoA dehydrogenase"/>
    <property type="evidence" value="ECO:0007669"/>
    <property type="project" value="TreeGrafter"/>
</dbReference>
<organism evidence="5 6">
    <name type="scientific">Pseudomonas knackmussii (strain DSM 6978 / CCUG 54928 / LMG 23759 / B13)</name>
    <dbReference type="NCBI Taxonomy" id="1301098"/>
    <lineage>
        <taxon>Bacteria</taxon>
        <taxon>Pseudomonadati</taxon>
        <taxon>Pseudomonadota</taxon>
        <taxon>Gammaproteobacteria</taxon>
        <taxon>Pseudomonadales</taxon>
        <taxon>Pseudomonadaceae</taxon>
        <taxon>Pseudomonas</taxon>
    </lineage>
</organism>
<dbReference type="Pfam" id="PF02771">
    <property type="entry name" value="Acyl-CoA_dh_N"/>
    <property type="match status" value="1"/>
</dbReference>
<evidence type="ECO:0000259" key="3">
    <source>
        <dbReference type="Pfam" id="PF02771"/>
    </source>
</evidence>
<feature type="domain" description="Acyl-CoA dehydrogenase C-terminal" evidence="4">
    <location>
        <begin position="243"/>
        <end position="372"/>
    </location>
</feature>
<gene>
    <name evidence="5" type="ORF">PKB_4323</name>
</gene>
<evidence type="ECO:0000313" key="5">
    <source>
        <dbReference type="EMBL" id="CDF85648.1"/>
    </source>
</evidence>
<dbReference type="RefSeq" id="WP_043254290.1">
    <property type="nucleotide sequence ID" value="NZ_HG322950.1"/>
</dbReference>
<dbReference type="GO" id="GO:0050660">
    <property type="term" value="F:flavin adenine dinucleotide binding"/>
    <property type="evidence" value="ECO:0007669"/>
    <property type="project" value="InterPro"/>
</dbReference>
<dbReference type="SUPFAM" id="SSF56645">
    <property type="entry name" value="Acyl-CoA dehydrogenase NM domain-like"/>
    <property type="match status" value="1"/>
</dbReference>
<dbReference type="PIRSF" id="PIRSF016578">
    <property type="entry name" value="HsaA"/>
    <property type="match status" value="1"/>
</dbReference>
<dbReference type="SUPFAM" id="SSF47203">
    <property type="entry name" value="Acyl-CoA dehydrogenase C-terminal domain-like"/>
    <property type="match status" value="1"/>
</dbReference>
<dbReference type="Pfam" id="PF08028">
    <property type="entry name" value="Acyl-CoA_dh_2"/>
    <property type="match status" value="1"/>
</dbReference>
<sequence length="394" mass="43871">MLDQDLIRQRLRQRARELVPVLRERAAEAARAGRLPEETIRDFHDAGFFRILQPARWEGYELEPKDFFEVQMTLAEGCMSSAWVLGVVAIHNWQLALFDDRAAQDVWGKDSSVLISSSYMPVGKVTRVEGGFRLSGRWGFSSGSKHCEWAFLGAMVPPSEPGGAPDYRTFLVPRSDYQILDNWNVMGLEATGSHDVLVEDAFVPEYRTHRSIDGFMQNSPGNAVNTAPLFRLPFGQIFVRAVSSSAIGALQGAVDAFIEHNRARVGVNDGRKMGQDPGAQQALADAMLCVDECRTLLLRNFELMVQRARDEQPLSIPERVKMRYDSAVVGDKCARAIGALMFNSGASTIFREHPINRAFRDIHTGRAHVANSPAKYAWNLGGVSMGMDSTDFFL</sequence>
<dbReference type="GO" id="GO:0005737">
    <property type="term" value="C:cytoplasm"/>
    <property type="evidence" value="ECO:0007669"/>
    <property type="project" value="TreeGrafter"/>
</dbReference>
<dbReference type="Gene3D" id="1.20.140.10">
    <property type="entry name" value="Butyryl-CoA Dehydrogenase, subunit A, domain 3"/>
    <property type="match status" value="1"/>
</dbReference>
<dbReference type="GO" id="GO:0003995">
    <property type="term" value="F:acyl-CoA dehydrogenase activity"/>
    <property type="evidence" value="ECO:0007669"/>
    <property type="project" value="TreeGrafter"/>
</dbReference>
<dbReference type="HOGENOM" id="CLU_018204_2_0_6"/>
<dbReference type="InterPro" id="IPR050741">
    <property type="entry name" value="Acyl-CoA_dehydrogenase"/>
</dbReference>
<dbReference type="Gene3D" id="2.40.110.10">
    <property type="entry name" value="Butyryl-CoA Dehydrogenase, subunit A, domain 2"/>
    <property type="match status" value="1"/>
</dbReference>
<dbReference type="PANTHER" id="PTHR48083:SF19">
    <property type="entry name" value="FLAVIN-DEPENDENT MONOOXYGENASE, OXYGENASE SUBUNIT HSAA"/>
    <property type="match status" value="1"/>
</dbReference>
<dbReference type="OrthoDB" id="7316074at2"/>
<proteinExistence type="inferred from homology"/>
<dbReference type="AlphaFoldDB" id="A0A024HML2"/>
<dbReference type="KEGG" id="pkc:PKB_4323"/>
<dbReference type="InterPro" id="IPR013786">
    <property type="entry name" value="AcylCoA_DH/ox_N"/>
</dbReference>